<dbReference type="EMBL" id="CP060718">
    <property type="protein sequence ID" value="QNN66874.1"/>
    <property type="molecule type" value="Genomic_DNA"/>
</dbReference>
<gene>
    <name evidence="1" type="ORF">H9L13_09430</name>
</gene>
<dbReference type="InterPro" id="IPR012675">
    <property type="entry name" value="Beta-grasp_dom_sf"/>
</dbReference>
<dbReference type="Gene3D" id="3.10.20.30">
    <property type="match status" value="1"/>
</dbReference>
<dbReference type="InterPro" id="IPR003749">
    <property type="entry name" value="ThiS/MoaD-like"/>
</dbReference>
<protein>
    <submittedName>
        <fullName evidence="1">MoaD/ThiS family protein</fullName>
    </submittedName>
</protein>
<evidence type="ECO:0000313" key="1">
    <source>
        <dbReference type="EMBL" id="QNN66874.1"/>
    </source>
</evidence>
<sequence>MKVRSYGKLADLLGQERIVHLQAPCTVAELRACLAAECPEAAQPLASRRVLACVGDLVVPDNHVVAPGETVEFLAPVSGG</sequence>
<dbReference type="AlphaFoldDB" id="A0A7G9SG99"/>
<proteinExistence type="predicted"/>
<dbReference type="CDD" id="cd17040">
    <property type="entry name" value="Ubl_MoaD_like"/>
    <property type="match status" value="1"/>
</dbReference>
<dbReference type="Proteomes" id="UP000515971">
    <property type="component" value="Chromosome"/>
</dbReference>
<organism evidence="1 2">
    <name type="scientific">Sphingomonas lutea</name>
    <dbReference type="NCBI Taxonomy" id="1045317"/>
    <lineage>
        <taxon>Bacteria</taxon>
        <taxon>Pseudomonadati</taxon>
        <taxon>Pseudomonadota</taxon>
        <taxon>Alphaproteobacteria</taxon>
        <taxon>Sphingomonadales</taxon>
        <taxon>Sphingomonadaceae</taxon>
        <taxon>Sphingomonas</taxon>
    </lineage>
</organism>
<reference evidence="1 2" key="1">
    <citation type="submission" date="2020-08" db="EMBL/GenBank/DDBJ databases">
        <title>Genome sequence of Sphingomonas lutea KCTC 23642T.</title>
        <authorList>
            <person name="Hyun D.-W."/>
            <person name="Bae J.-W."/>
        </authorList>
    </citation>
    <scope>NUCLEOTIDE SEQUENCE [LARGE SCALE GENOMIC DNA]</scope>
    <source>
        <strain evidence="1 2">KCTC 23642</strain>
    </source>
</reference>
<dbReference type="InterPro" id="IPR016155">
    <property type="entry name" value="Mopterin_synth/thiamin_S_b"/>
</dbReference>
<accession>A0A7G9SG99</accession>
<dbReference type="RefSeq" id="WP_187537466.1">
    <property type="nucleotide sequence ID" value="NZ_BAABJT010000001.1"/>
</dbReference>
<keyword evidence="2" id="KW-1185">Reference proteome</keyword>
<name>A0A7G9SG99_9SPHN</name>
<dbReference type="KEGG" id="slut:H9L13_09430"/>
<evidence type="ECO:0000313" key="2">
    <source>
        <dbReference type="Proteomes" id="UP000515971"/>
    </source>
</evidence>
<dbReference type="SUPFAM" id="SSF54285">
    <property type="entry name" value="MoaD/ThiS"/>
    <property type="match status" value="1"/>
</dbReference>
<dbReference type="Pfam" id="PF02597">
    <property type="entry name" value="ThiS"/>
    <property type="match status" value="1"/>
</dbReference>